<dbReference type="EMBL" id="CAJJDP010000016">
    <property type="protein sequence ID" value="CAD8144771.1"/>
    <property type="molecule type" value="Genomic_DNA"/>
</dbReference>
<evidence type="ECO:0000313" key="3">
    <source>
        <dbReference type="Proteomes" id="UP000683925"/>
    </source>
</evidence>
<proteinExistence type="predicted"/>
<feature type="region of interest" description="Disordered" evidence="1">
    <location>
        <begin position="1"/>
        <end position="39"/>
    </location>
</feature>
<feature type="region of interest" description="Disordered" evidence="1">
    <location>
        <begin position="94"/>
        <end position="115"/>
    </location>
</feature>
<gene>
    <name evidence="2" type="ORF">POCTA_138.1.T0160325</name>
</gene>
<dbReference type="OrthoDB" id="291750at2759"/>
<dbReference type="OMA" id="FNYHSAP"/>
<evidence type="ECO:0000313" key="2">
    <source>
        <dbReference type="EMBL" id="CAD8144771.1"/>
    </source>
</evidence>
<dbReference type="Proteomes" id="UP000683925">
    <property type="component" value="Unassembled WGS sequence"/>
</dbReference>
<accession>A0A8S1ST53</accession>
<reference evidence="2" key="1">
    <citation type="submission" date="2021-01" db="EMBL/GenBank/DDBJ databases">
        <authorList>
            <consortium name="Genoscope - CEA"/>
            <person name="William W."/>
        </authorList>
    </citation>
    <scope>NUCLEOTIDE SEQUENCE</scope>
</reference>
<keyword evidence="3" id="KW-1185">Reference proteome</keyword>
<protein>
    <submittedName>
        <fullName evidence="2">Uncharacterized protein</fullName>
    </submittedName>
</protein>
<organism evidence="2 3">
    <name type="scientific">Paramecium octaurelia</name>
    <dbReference type="NCBI Taxonomy" id="43137"/>
    <lineage>
        <taxon>Eukaryota</taxon>
        <taxon>Sar</taxon>
        <taxon>Alveolata</taxon>
        <taxon>Ciliophora</taxon>
        <taxon>Intramacronucleata</taxon>
        <taxon>Oligohymenophorea</taxon>
        <taxon>Peniculida</taxon>
        <taxon>Parameciidae</taxon>
        <taxon>Paramecium</taxon>
    </lineage>
</organism>
<comment type="caution">
    <text evidence="2">The sequence shown here is derived from an EMBL/GenBank/DDBJ whole genome shotgun (WGS) entry which is preliminary data.</text>
</comment>
<evidence type="ECO:0000256" key="1">
    <source>
        <dbReference type="SAM" id="MobiDB-lite"/>
    </source>
</evidence>
<name>A0A8S1ST53_PAROT</name>
<sequence>MGCVTTKNKPKTQEVKPPLSQNSEPIEENNEFNYHSAPQSPALKKIVRIGALTHDEIKDFIIERRNQNNSTRRIELMKKSGRYTPTIIYKYRQQSASFRSPSKATNISPIQPTQK</sequence>
<dbReference type="AlphaFoldDB" id="A0A8S1ST53"/>